<comment type="caution">
    <text evidence="2">The sequence shown here is derived from an EMBL/GenBank/DDBJ whole genome shotgun (WGS) entry which is preliminary data.</text>
</comment>
<keyword evidence="3" id="KW-1185">Reference proteome</keyword>
<evidence type="ECO:0000313" key="2">
    <source>
        <dbReference type="EMBL" id="KAK6974327.1"/>
    </source>
</evidence>
<proteinExistence type="predicted"/>
<dbReference type="Proteomes" id="UP001362999">
    <property type="component" value="Unassembled WGS sequence"/>
</dbReference>
<accession>A0AAV9Z831</accession>
<feature type="region of interest" description="Disordered" evidence="1">
    <location>
        <begin position="179"/>
        <end position="240"/>
    </location>
</feature>
<evidence type="ECO:0000256" key="1">
    <source>
        <dbReference type="SAM" id="MobiDB-lite"/>
    </source>
</evidence>
<protein>
    <submittedName>
        <fullName evidence="2">Uncharacterized protein</fullName>
    </submittedName>
</protein>
<gene>
    <name evidence="2" type="ORF">R3P38DRAFT_598503</name>
</gene>
<name>A0AAV9Z831_9AGAR</name>
<sequence length="240" mass="26897">MPRRTRRTIILFAQPRHSPATNLWVEERSCKTMQAGRDTTQKTSTVVRGIYLPGRYRPPAYPDGTIQGRELCACLSSNLHVLRNVCKPPRTPKHPIPPRDDAIDAPEYTYHSPYHCRRTPSPNTGILRPKHRSCKTSRAGWDTTRKLVPVAWGLSSRSRRPAYRDEAIQARGCRACLSSNPHVLRKPSGTPHTPSRSDDAVDAPEYPTSPTAPPSPNSNLRVLHLDHALKGRGQAETPRE</sequence>
<organism evidence="2 3">
    <name type="scientific">Favolaschia claudopus</name>
    <dbReference type="NCBI Taxonomy" id="2862362"/>
    <lineage>
        <taxon>Eukaryota</taxon>
        <taxon>Fungi</taxon>
        <taxon>Dikarya</taxon>
        <taxon>Basidiomycota</taxon>
        <taxon>Agaricomycotina</taxon>
        <taxon>Agaricomycetes</taxon>
        <taxon>Agaricomycetidae</taxon>
        <taxon>Agaricales</taxon>
        <taxon>Marasmiineae</taxon>
        <taxon>Mycenaceae</taxon>
        <taxon>Favolaschia</taxon>
    </lineage>
</organism>
<dbReference type="AlphaFoldDB" id="A0AAV9Z831"/>
<dbReference type="EMBL" id="JAWWNJ010000185">
    <property type="protein sequence ID" value="KAK6974327.1"/>
    <property type="molecule type" value="Genomic_DNA"/>
</dbReference>
<reference evidence="2 3" key="1">
    <citation type="journal article" date="2024" name="J Genomics">
        <title>Draft genome sequencing and assembly of Favolaschia claudopus CIRM-BRFM 2984 isolated from oak limbs.</title>
        <authorList>
            <person name="Navarro D."/>
            <person name="Drula E."/>
            <person name="Chaduli D."/>
            <person name="Cazenave R."/>
            <person name="Ahrendt S."/>
            <person name="Wang J."/>
            <person name="Lipzen A."/>
            <person name="Daum C."/>
            <person name="Barry K."/>
            <person name="Grigoriev I.V."/>
            <person name="Favel A."/>
            <person name="Rosso M.N."/>
            <person name="Martin F."/>
        </authorList>
    </citation>
    <scope>NUCLEOTIDE SEQUENCE [LARGE SCALE GENOMIC DNA]</scope>
    <source>
        <strain evidence="2 3">CIRM-BRFM 2984</strain>
    </source>
</reference>
<evidence type="ECO:0000313" key="3">
    <source>
        <dbReference type="Proteomes" id="UP001362999"/>
    </source>
</evidence>